<keyword evidence="12 13" id="KW-0793">Thylakoid</keyword>
<dbReference type="Proteomes" id="UP000031532">
    <property type="component" value="Unassembled WGS sequence"/>
</dbReference>
<evidence type="ECO:0000256" key="11">
    <source>
        <dbReference type="ARBA" id="ARBA00023004"/>
    </source>
</evidence>
<protein>
    <recommendedName>
        <fullName evidence="5 13">Cytochrome c6</fullName>
    </recommendedName>
    <alternativeName>
        <fullName evidence="13">Cytochrome c-553</fullName>
    </alternativeName>
    <alternativeName>
        <fullName evidence="13">Cytochrome c553</fullName>
    </alternativeName>
    <alternativeName>
        <fullName evidence="13">Soluble cytochrome f</fullName>
    </alternativeName>
</protein>
<evidence type="ECO:0000256" key="9">
    <source>
        <dbReference type="ARBA" id="ARBA00022723"/>
    </source>
</evidence>
<dbReference type="Gene3D" id="1.10.760.10">
    <property type="entry name" value="Cytochrome c-like domain"/>
    <property type="match status" value="1"/>
</dbReference>
<evidence type="ECO:0000256" key="4">
    <source>
        <dbReference type="ARBA" id="ARBA00011245"/>
    </source>
</evidence>
<dbReference type="RefSeq" id="WP_039716307.1">
    <property type="nucleotide sequence ID" value="NZ_JTJC03000002.1"/>
</dbReference>
<dbReference type="PANTHER" id="PTHR34688:SF2">
    <property type="entry name" value="CYTOCHROME C6, CHLOROPLASTIC"/>
    <property type="match status" value="1"/>
</dbReference>
<evidence type="ECO:0000259" key="14">
    <source>
        <dbReference type="PROSITE" id="PS51007"/>
    </source>
</evidence>
<feature type="binding site" description="covalent" evidence="13">
    <location>
        <position position="42"/>
    </location>
    <ligand>
        <name>heme c</name>
        <dbReference type="ChEBI" id="CHEBI:61717"/>
    </ligand>
</feature>
<sequence length="111" mass="11832" precursor="true">MRTIALALLLVVAICTLIFPSAALAADIANGAKVFNSNCAACHMGGRNVVMATKTLQKDALEKYSMNSLEAIINQVTNGKNAMPAFKGKLNAQQIEDVASYVLEKSEKGWS</sequence>
<feature type="binding site" description="axial binding residue" evidence="13">
    <location>
        <position position="43"/>
    </location>
    <ligand>
        <name>heme c</name>
        <dbReference type="ChEBI" id="CHEBI:61717"/>
    </ligand>
    <ligandPart>
        <name>Fe</name>
        <dbReference type="ChEBI" id="CHEBI:18248"/>
    </ligandPart>
</feature>
<dbReference type="PANTHER" id="PTHR34688">
    <property type="entry name" value="CYTOCHROME C6, CHLOROPLASTIC"/>
    <property type="match status" value="1"/>
</dbReference>
<evidence type="ECO:0000313" key="15">
    <source>
        <dbReference type="EMBL" id="NHC35305.1"/>
    </source>
</evidence>
<dbReference type="OrthoDB" id="5570429at2"/>
<dbReference type="InterPro" id="IPR009056">
    <property type="entry name" value="Cyt_c-like_dom"/>
</dbReference>
<keyword evidence="9 13" id="KW-0479">Metal-binding</keyword>
<dbReference type="AlphaFoldDB" id="A0A9X5E4T2"/>
<comment type="subcellular location">
    <subcellularLocation>
        <location evidence="2 13">Cellular thylakoid lumen</location>
    </subcellularLocation>
</comment>
<dbReference type="GO" id="GO:0020037">
    <property type="term" value="F:heme binding"/>
    <property type="evidence" value="ECO:0007669"/>
    <property type="project" value="InterPro"/>
</dbReference>
<dbReference type="GO" id="GO:0009055">
    <property type="term" value="F:electron transfer activity"/>
    <property type="evidence" value="ECO:0007669"/>
    <property type="project" value="UniProtKB-UniRule"/>
</dbReference>
<comment type="similarity">
    <text evidence="3 13">Belongs to the cytochrome c family. PetJ subfamily.</text>
</comment>
<keyword evidence="13" id="KW-0732">Signal</keyword>
<dbReference type="SUPFAM" id="SSF46626">
    <property type="entry name" value="Cytochrome c"/>
    <property type="match status" value="1"/>
</dbReference>
<dbReference type="NCBIfam" id="NF045930">
    <property type="entry name" value="Cytc6PetJCyano"/>
    <property type="match status" value="1"/>
</dbReference>
<evidence type="ECO:0000256" key="6">
    <source>
        <dbReference type="ARBA" id="ARBA00022448"/>
    </source>
</evidence>
<keyword evidence="10 13" id="KW-0249">Electron transport</keyword>
<feature type="binding site" description="covalent" evidence="13">
    <location>
        <position position="39"/>
    </location>
    <ligand>
        <name>heme c</name>
        <dbReference type="ChEBI" id="CHEBI:61717"/>
    </ligand>
</feature>
<evidence type="ECO:0000256" key="5">
    <source>
        <dbReference type="ARBA" id="ARBA00016152"/>
    </source>
</evidence>
<accession>A0A9X5E4T2</accession>
<dbReference type="Pfam" id="PF13442">
    <property type="entry name" value="Cytochrome_CBB3"/>
    <property type="match status" value="1"/>
</dbReference>
<organism evidence="15 16">
    <name type="scientific">Scytonema millei VB511283</name>
    <dbReference type="NCBI Taxonomy" id="1245923"/>
    <lineage>
        <taxon>Bacteria</taxon>
        <taxon>Bacillati</taxon>
        <taxon>Cyanobacteriota</taxon>
        <taxon>Cyanophyceae</taxon>
        <taxon>Nostocales</taxon>
        <taxon>Scytonemataceae</taxon>
        <taxon>Scytonema</taxon>
    </lineage>
</organism>
<keyword evidence="16" id="KW-1185">Reference proteome</keyword>
<reference evidence="15 16" key="1">
    <citation type="journal article" date="2015" name="Genome Announc.">
        <title>Draft Genome Sequence of the Terrestrial Cyanobacterium Scytonema millei VB511283, Isolated from Eastern India.</title>
        <authorList>
            <person name="Sen D."/>
            <person name="Chandrababunaidu M.M."/>
            <person name="Singh D."/>
            <person name="Sanghi N."/>
            <person name="Ghorai A."/>
            <person name="Mishra G.P."/>
            <person name="Madduluri M."/>
            <person name="Adhikary S.P."/>
            <person name="Tripathy S."/>
        </authorList>
    </citation>
    <scope>NUCLEOTIDE SEQUENCE [LARGE SCALE GENOMIC DNA]</scope>
    <source>
        <strain evidence="15 16">VB511283</strain>
    </source>
</reference>
<gene>
    <name evidence="13" type="primary">petJ</name>
    <name evidence="15" type="ORF">QH73_0011645</name>
</gene>
<feature type="chain" id="PRO_5041029994" description="Cytochrome c6" evidence="13">
    <location>
        <begin position="26"/>
        <end position="111"/>
    </location>
</feature>
<dbReference type="PROSITE" id="PS51007">
    <property type="entry name" value="CYTC"/>
    <property type="match status" value="1"/>
</dbReference>
<evidence type="ECO:0000256" key="1">
    <source>
        <dbReference type="ARBA" id="ARBA00002347"/>
    </source>
</evidence>
<dbReference type="PRINTS" id="PR00605">
    <property type="entry name" value="CYTCHROMECIC"/>
</dbReference>
<evidence type="ECO:0000313" key="16">
    <source>
        <dbReference type="Proteomes" id="UP000031532"/>
    </source>
</evidence>
<feature type="signal peptide" evidence="13">
    <location>
        <begin position="1"/>
        <end position="25"/>
    </location>
</feature>
<dbReference type="InterPro" id="IPR023655">
    <property type="entry name" value="Cyt_C6"/>
</dbReference>
<keyword evidence="6 13" id="KW-0813">Transport</keyword>
<comment type="subunit">
    <text evidence="4 13">Monomer.</text>
</comment>
<evidence type="ECO:0000256" key="10">
    <source>
        <dbReference type="ARBA" id="ARBA00022982"/>
    </source>
</evidence>
<evidence type="ECO:0000256" key="13">
    <source>
        <dbReference type="HAMAP-Rule" id="MF_00594"/>
    </source>
</evidence>
<evidence type="ECO:0000256" key="3">
    <source>
        <dbReference type="ARBA" id="ARBA00009650"/>
    </source>
</evidence>
<comment type="PTM">
    <text evidence="13">Binds 1 heme c group per subunit.</text>
</comment>
<dbReference type="InterPro" id="IPR008168">
    <property type="entry name" value="Cyt_C_IC"/>
</dbReference>
<dbReference type="GO" id="GO:0005506">
    <property type="term" value="F:iron ion binding"/>
    <property type="evidence" value="ECO:0007669"/>
    <property type="project" value="InterPro"/>
</dbReference>
<comment type="function">
    <text evidence="1 13">Functions as an electron carrier between membrane-bound cytochrome b6-f and photosystem I in oxygenic photosynthesis.</text>
</comment>
<feature type="domain" description="Cytochrome c" evidence="14">
    <location>
        <begin position="26"/>
        <end position="106"/>
    </location>
</feature>
<evidence type="ECO:0000256" key="8">
    <source>
        <dbReference type="ARBA" id="ARBA00022617"/>
    </source>
</evidence>
<dbReference type="GO" id="GO:0015979">
    <property type="term" value="P:photosynthesis"/>
    <property type="evidence" value="ECO:0007669"/>
    <property type="project" value="UniProtKB-UniRule"/>
</dbReference>
<keyword evidence="8 13" id="KW-0349">Heme</keyword>
<dbReference type="FunFam" id="1.10.760.10:FF:000038">
    <property type="entry name" value="Cytochrome c6"/>
    <property type="match status" value="1"/>
</dbReference>
<name>A0A9X5E4T2_9CYAN</name>
<proteinExistence type="inferred from homology"/>
<dbReference type="HAMAP" id="MF_00594">
    <property type="entry name" value="Cytc_PetJ"/>
    <property type="match status" value="1"/>
</dbReference>
<dbReference type="InterPro" id="IPR036909">
    <property type="entry name" value="Cyt_c-like_dom_sf"/>
</dbReference>
<keyword evidence="11 13" id="KW-0408">Iron</keyword>
<evidence type="ECO:0000256" key="12">
    <source>
        <dbReference type="ARBA" id="ARBA00023078"/>
    </source>
</evidence>
<dbReference type="GO" id="GO:0031979">
    <property type="term" value="C:plasma membrane-derived thylakoid lumen"/>
    <property type="evidence" value="ECO:0007669"/>
    <property type="project" value="UniProtKB-SubCell"/>
</dbReference>
<evidence type="ECO:0000256" key="7">
    <source>
        <dbReference type="ARBA" id="ARBA00022531"/>
    </source>
</evidence>
<comment type="caution">
    <text evidence="15">The sequence shown here is derived from an EMBL/GenBank/DDBJ whole genome shotgun (WGS) entry which is preliminary data.</text>
</comment>
<keyword evidence="7 13" id="KW-0602">Photosynthesis</keyword>
<feature type="binding site" description="axial binding residue" evidence="13">
    <location>
        <position position="83"/>
    </location>
    <ligand>
        <name>heme c</name>
        <dbReference type="ChEBI" id="CHEBI:61717"/>
    </ligand>
    <ligandPart>
        <name>Fe</name>
        <dbReference type="ChEBI" id="CHEBI:18248"/>
    </ligandPart>
</feature>
<dbReference type="EMBL" id="JTJC03000002">
    <property type="protein sequence ID" value="NHC35305.1"/>
    <property type="molecule type" value="Genomic_DNA"/>
</dbReference>
<evidence type="ECO:0000256" key="2">
    <source>
        <dbReference type="ARBA" id="ARBA00004518"/>
    </source>
</evidence>